<dbReference type="InterPro" id="IPR003593">
    <property type="entry name" value="AAA+_ATPase"/>
</dbReference>
<reference evidence="11 12" key="1">
    <citation type="submission" date="2017-09" db="EMBL/GenBank/DDBJ databases">
        <authorList>
            <person name="Ehlers B."/>
            <person name="Leendertz F.H."/>
        </authorList>
    </citation>
    <scope>NUCLEOTIDE SEQUENCE [LARGE SCALE GENOMIC DNA]</scope>
    <source>
        <strain evidence="11 12">DSM 18289</strain>
    </source>
</reference>
<feature type="transmembrane region" description="Helical" evidence="8">
    <location>
        <begin position="271"/>
        <end position="292"/>
    </location>
</feature>
<name>A0A285PGG0_9HYPH</name>
<dbReference type="InterPro" id="IPR003439">
    <property type="entry name" value="ABC_transporter-like_ATP-bd"/>
</dbReference>
<dbReference type="Pfam" id="PF00005">
    <property type="entry name" value="ABC_tran"/>
    <property type="match status" value="1"/>
</dbReference>
<dbReference type="PANTHER" id="PTHR43394">
    <property type="entry name" value="ATP-DEPENDENT PERMEASE MDL1, MITOCHONDRIAL"/>
    <property type="match status" value="1"/>
</dbReference>
<evidence type="ECO:0000256" key="2">
    <source>
        <dbReference type="ARBA" id="ARBA00022692"/>
    </source>
</evidence>
<keyword evidence="12" id="KW-1185">Reference proteome</keyword>
<dbReference type="GO" id="GO:0005886">
    <property type="term" value="C:plasma membrane"/>
    <property type="evidence" value="ECO:0007669"/>
    <property type="project" value="UniProtKB-SubCell"/>
</dbReference>
<dbReference type="Gene3D" id="3.40.50.300">
    <property type="entry name" value="P-loop containing nucleotide triphosphate hydrolases"/>
    <property type="match status" value="1"/>
</dbReference>
<feature type="domain" description="ABC transmembrane type-1" evidence="10">
    <location>
        <begin position="270"/>
        <end position="549"/>
    </location>
</feature>
<evidence type="ECO:0000256" key="1">
    <source>
        <dbReference type="ARBA" id="ARBA00004651"/>
    </source>
</evidence>
<proteinExistence type="predicted"/>
<dbReference type="PROSITE" id="PS50893">
    <property type="entry name" value="ABC_TRANSPORTER_2"/>
    <property type="match status" value="1"/>
</dbReference>
<dbReference type="Gene3D" id="1.20.1560.10">
    <property type="entry name" value="ABC transporter type 1, transmembrane domain"/>
    <property type="match status" value="1"/>
</dbReference>
<dbReference type="AlphaFoldDB" id="A0A285PGG0"/>
<dbReference type="InterPro" id="IPR039421">
    <property type="entry name" value="Type_1_exporter"/>
</dbReference>
<feature type="region of interest" description="Disordered" evidence="7">
    <location>
        <begin position="52"/>
        <end position="83"/>
    </location>
</feature>
<organism evidence="11 12">
    <name type="scientific">Cohaesibacter gelatinilyticus</name>
    <dbReference type="NCBI Taxonomy" id="372072"/>
    <lineage>
        <taxon>Bacteria</taxon>
        <taxon>Pseudomonadati</taxon>
        <taxon>Pseudomonadota</taxon>
        <taxon>Alphaproteobacteria</taxon>
        <taxon>Hyphomicrobiales</taxon>
        <taxon>Cohaesibacteraceae</taxon>
    </lineage>
</organism>
<dbReference type="SUPFAM" id="SSF52540">
    <property type="entry name" value="P-loop containing nucleoside triphosphate hydrolases"/>
    <property type="match status" value="1"/>
</dbReference>
<dbReference type="InterPro" id="IPR027417">
    <property type="entry name" value="P-loop_NTPase"/>
</dbReference>
<dbReference type="EMBL" id="OBEL01000005">
    <property type="protein sequence ID" value="SNZ20528.1"/>
    <property type="molecule type" value="Genomic_DNA"/>
</dbReference>
<protein>
    <submittedName>
        <fullName evidence="11">ATP-binding cassette, subfamily C/ATP-binding cassette, subfamily C, LapB</fullName>
    </submittedName>
</protein>
<feature type="transmembrane region" description="Helical" evidence="8">
    <location>
        <begin position="408"/>
        <end position="428"/>
    </location>
</feature>
<dbReference type="PANTHER" id="PTHR43394:SF1">
    <property type="entry name" value="ATP-BINDING CASSETTE SUB-FAMILY B MEMBER 10, MITOCHONDRIAL"/>
    <property type="match status" value="1"/>
</dbReference>
<keyword evidence="2 8" id="KW-0812">Transmembrane</keyword>
<dbReference type="InterPro" id="IPR036640">
    <property type="entry name" value="ABC1_TM_sf"/>
</dbReference>
<feature type="domain" description="ABC transporter" evidence="9">
    <location>
        <begin position="583"/>
        <end position="818"/>
    </location>
</feature>
<keyword evidence="5 8" id="KW-1133">Transmembrane helix</keyword>
<keyword evidence="3" id="KW-0547">Nucleotide-binding</keyword>
<feature type="transmembrane region" description="Helical" evidence="8">
    <location>
        <begin position="377"/>
        <end position="402"/>
    </location>
</feature>
<dbReference type="InterPro" id="IPR011527">
    <property type="entry name" value="ABC1_TM_dom"/>
</dbReference>
<sequence>MNEPRKPSIHLNPIKSERDGAQEPATSQLSANQDVARRIAEGQADLDDLQQLADQQKAARKQQAEMPVPSPNTESEGLLDPRGQREDYRAYEEDLAAEDILVSALNQEDFKQGMADSWAGIDYDSSAGRCLQILLTAVGWSGEGRHLAQALPHFDKVSDLTGLRAVLARLNLATKKETVLIASLTAEKLPCLHVDEMGNISVLLDLDPISGEITRFNGQTGQHEIWFAPKSVQRLYHVKKIDLESLNKKIQSFGWVTQAVSSFQKLFMSLFLVNFGINMAALAVPIFIMSIYGYVIPSKALDSLAMFVVGITMVIAADFGLRLLRSKVMAYIGARFDTALSVEVFQHLLYMPFTMVHSAPIGAQLARLRQFEKLRELFLGTLGTAILDLPFVIIFIVAIAVIGGWLAAIPALLVISYTILALISLPIAKRQTIHSGEAKTKKQNIMMELFLMQRDIRNVGGEKIWQQRFDEAAAEFAALDFRSNHFSQKIQTLSQSLSMLAGLLTLGCGTLAVMAGNLSIGGLIAIMALIWRVLSPLQNAFLSLSRVGKLFEAVRMINNLMKMPIESTPGEVPNISRTFKGNLAIKNVSFRYPKAVDGAIKAANLSIEAGEIVAITGPSGGGKSTLLKLLAGLYRPTAGSVSYDDLDIRQIDLGELRREVSYQPDHPTFFYGTLVQNFQLNDPAITPADIEAKMEQFDIDLHHPDLPEGLQTRLKVDTVNKMPDQLKQELLLVRTFSREAVYYFLDEPANYLDFSTDRKLMDQMEALRGKATILFTTQRPSHMKMADRVLVLHEGQLIMNGSPEQVLPQLDAFNKMAV</sequence>
<feature type="transmembrane region" description="Helical" evidence="8">
    <location>
        <begin position="304"/>
        <end position="324"/>
    </location>
</feature>
<dbReference type="SUPFAM" id="SSF90123">
    <property type="entry name" value="ABC transporter transmembrane region"/>
    <property type="match status" value="1"/>
</dbReference>
<keyword evidence="4 11" id="KW-0067">ATP-binding</keyword>
<keyword evidence="6 8" id="KW-0472">Membrane</keyword>
<evidence type="ECO:0000259" key="10">
    <source>
        <dbReference type="PROSITE" id="PS50929"/>
    </source>
</evidence>
<feature type="region of interest" description="Disordered" evidence="7">
    <location>
        <begin position="1"/>
        <end position="31"/>
    </location>
</feature>
<dbReference type="OrthoDB" id="9806127at2"/>
<dbReference type="GO" id="GO:0015421">
    <property type="term" value="F:ABC-type oligopeptide transporter activity"/>
    <property type="evidence" value="ECO:0007669"/>
    <property type="project" value="TreeGrafter"/>
</dbReference>
<accession>A0A285PGG0</accession>
<evidence type="ECO:0000256" key="6">
    <source>
        <dbReference type="ARBA" id="ARBA00023136"/>
    </source>
</evidence>
<dbReference type="GO" id="GO:0016887">
    <property type="term" value="F:ATP hydrolysis activity"/>
    <property type="evidence" value="ECO:0007669"/>
    <property type="project" value="InterPro"/>
</dbReference>
<dbReference type="Pfam" id="PF00664">
    <property type="entry name" value="ABC_membrane"/>
    <property type="match status" value="1"/>
</dbReference>
<gene>
    <name evidence="11" type="ORF">SAMN06265368_3632</name>
</gene>
<comment type="subcellular location">
    <subcellularLocation>
        <location evidence="1">Cell membrane</location>
        <topology evidence="1">Multi-pass membrane protein</topology>
    </subcellularLocation>
</comment>
<dbReference type="RefSeq" id="WP_097154902.1">
    <property type="nucleotide sequence ID" value="NZ_OBEL01000005.1"/>
</dbReference>
<evidence type="ECO:0000256" key="7">
    <source>
        <dbReference type="SAM" id="MobiDB-lite"/>
    </source>
</evidence>
<evidence type="ECO:0000256" key="5">
    <source>
        <dbReference type="ARBA" id="ARBA00022989"/>
    </source>
</evidence>
<evidence type="ECO:0000256" key="8">
    <source>
        <dbReference type="SAM" id="Phobius"/>
    </source>
</evidence>
<dbReference type="PROSITE" id="PS50929">
    <property type="entry name" value="ABC_TM1F"/>
    <property type="match status" value="1"/>
</dbReference>
<evidence type="ECO:0000313" key="11">
    <source>
        <dbReference type="EMBL" id="SNZ20528.1"/>
    </source>
</evidence>
<feature type="transmembrane region" description="Helical" evidence="8">
    <location>
        <begin position="499"/>
        <end position="531"/>
    </location>
</feature>
<evidence type="ECO:0000256" key="4">
    <source>
        <dbReference type="ARBA" id="ARBA00022840"/>
    </source>
</evidence>
<evidence type="ECO:0000256" key="3">
    <source>
        <dbReference type="ARBA" id="ARBA00022741"/>
    </source>
</evidence>
<dbReference type="Proteomes" id="UP000219439">
    <property type="component" value="Unassembled WGS sequence"/>
</dbReference>
<evidence type="ECO:0000313" key="12">
    <source>
        <dbReference type="Proteomes" id="UP000219439"/>
    </source>
</evidence>
<dbReference type="SMART" id="SM00382">
    <property type="entry name" value="AAA"/>
    <property type="match status" value="1"/>
</dbReference>
<evidence type="ECO:0000259" key="9">
    <source>
        <dbReference type="PROSITE" id="PS50893"/>
    </source>
</evidence>
<dbReference type="GO" id="GO:0005524">
    <property type="term" value="F:ATP binding"/>
    <property type="evidence" value="ECO:0007669"/>
    <property type="project" value="UniProtKB-KW"/>
</dbReference>